<dbReference type="Gene3D" id="3.40.50.720">
    <property type="entry name" value="NAD(P)-binding Rossmann-like Domain"/>
    <property type="match status" value="1"/>
</dbReference>
<name>M7YQH3_TRIUA</name>
<organism evidence="1">
    <name type="scientific">Triticum urartu</name>
    <name type="common">Red wild einkorn</name>
    <name type="synonym">Crithodium urartu</name>
    <dbReference type="NCBI Taxonomy" id="4572"/>
    <lineage>
        <taxon>Eukaryota</taxon>
        <taxon>Viridiplantae</taxon>
        <taxon>Streptophyta</taxon>
        <taxon>Embryophyta</taxon>
        <taxon>Tracheophyta</taxon>
        <taxon>Spermatophyta</taxon>
        <taxon>Magnoliopsida</taxon>
        <taxon>Liliopsida</taxon>
        <taxon>Poales</taxon>
        <taxon>Poaceae</taxon>
        <taxon>BOP clade</taxon>
        <taxon>Pooideae</taxon>
        <taxon>Triticodae</taxon>
        <taxon>Triticeae</taxon>
        <taxon>Triticinae</taxon>
        <taxon>Triticum</taxon>
    </lineage>
</organism>
<gene>
    <name evidence="1" type="ORF">TRIUR3_15127</name>
</gene>
<reference evidence="1" key="1">
    <citation type="journal article" date="2013" name="Nature">
        <title>Draft genome of the wheat A-genome progenitor Triticum urartu.</title>
        <authorList>
            <person name="Ling H.Q."/>
            <person name="Zhao S."/>
            <person name="Liu D."/>
            <person name="Wang J."/>
            <person name="Sun H."/>
            <person name="Zhang C."/>
            <person name="Fan H."/>
            <person name="Li D."/>
            <person name="Dong L."/>
            <person name="Tao Y."/>
            <person name="Gao C."/>
            <person name="Wu H."/>
            <person name="Li Y."/>
            <person name="Cui Y."/>
            <person name="Guo X."/>
            <person name="Zheng S."/>
            <person name="Wang B."/>
            <person name="Yu K."/>
            <person name="Liang Q."/>
            <person name="Yang W."/>
            <person name="Lou X."/>
            <person name="Chen J."/>
            <person name="Feng M."/>
            <person name="Jian J."/>
            <person name="Zhang X."/>
            <person name="Luo G."/>
            <person name="Jiang Y."/>
            <person name="Liu J."/>
            <person name="Wang Z."/>
            <person name="Sha Y."/>
            <person name="Zhang B."/>
            <person name="Wu H."/>
            <person name="Tang D."/>
            <person name="Shen Q."/>
            <person name="Xue P."/>
            <person name="Zou S."/>
            <person name="Wang X."/>
            <person name="Liu X."/>
            <person name="Wang F."/>
            <person name="Yang Y."/>
            <person name="An X."/>
            <person name="Dong Z."/>
            <person name="Zhang K."/>
            <person name="Zhang X."/>
            <person name="Luo M.C."/>
            <person name="Dvorak J."/>
            <person name="Tong Y."/>
            <person name="Wang J."/>
            <person name="Yang H."/>
            <person name="Li Z."/>
            <person name="Wang D."/>
            <person name="Zhang A."/>
            <person name="Wang J."/>
        </authorList>
    </citation>
    <scope>NUCLEOTIDE SEQUENCE</scope>
</reference>
<dbReference type="AlphaFoldDB" id="M7YQH3"/>
<protein>
    <submittedName>
        <fullName evidence="1">Uncharacterized protein</fullName>
    </submittedName>
</protein>
<dbReference type="EMBL" id="KD240851">
    <property type="protein sequence ID" value="EMS49672.1"/>
    <property type="molecule type" value="Genomic_DNA"/>
</dbReference>
<accession>M7YQH3</accession>
<dbReference type="STRING" id="4572.M7YQH3"/>
<evidence type="ECO:0000313" key="1">
    <source>
        <dbReference type="EMBL" id="EMS49672.1"/>
    </source>
</evidence>
<sequence length="51" mass="5264">MALTVGVLAAMGALLLLQNKLQMKGVTRPLEPEMYIPAPLNCSGSPVPAAS</sequence>
<proteinExistence type="predicted"/>